<gene>
    <name evidence="3" type="ORF">GCM10010420_45220</name>
</gene>
<dbReference type="InterPro" id="IPR050126">
    <property type="entry name" value="Ap4A_hydrolase"/>
</dbReference>
<dbReference type="Proteomes" id="UP001500058">
    <property type="component" value="Unassembled WGS sequence"/>
</dbReference>
<dbReference type="InterPro" id="IPR027417">
    <property type="entry name" value="P-loop_NTPase"/>
</dbReference>
<evidence type="ECO:0000259" key="1">
    <source>
        <dbReference type="Pfam" id="PF00149"/>
    </source>
</evidence>
<dbReference type="Gene3D" id="3.30.470.30">
    <property type="entry name" value="DNA ligase/mRNA capping enzyme"/>
    <property type="match status" value="2"/>
</dbReference>
<keyword evidence="3" id="KW-0808">Transferase</keyword>
<dbReference type="InterPro" id="IPR004843">
    <property type="entry name" value="Calcineurin-like_PHP"/>
</dbReference>
<dbReference type="SUPFAM" id="SSF56300">
    <property type="entry name" value="Metallo-dependent phosphatases"/>
    <property type="match status" value="1"/>
</dbReference>
<dbReference type="Pfam" id="PF00149">
    <property type="entry name" value="Metallophos"/>
    <property type="match status" value="1"/>
</dbReference>
<dbReference type="PANTHER" id="PTHR42850:SF7">
    <property type="entry name" value="BIS(5'-NUCLEOSYL)-TETRAPHOSPHATASE PRPE [ASYMMETRICAL]"/>
    <property type="match status" value="1"/>
</dbReference>
<dbReference type="Gene3D" id="3.60.21.10">
    <property type="match status" value="1"/>
</dbReference>
<dbReference type="InterPro" id="IPR029052">
    <property type="entry name" value="Metallo-depent_PP-like"/>
</dbReference>
<dbReference type="EMBL" id="BAAATJ010000025">
    <property type="protein sequence ID" value="GAA2411285.1"/>
    <property type="molecule type" value="Genomic_DNA"/>
</dbReference>
<dbReference type="InterPro" id="IPR024028">
    <property type="entry name" value="PNKP_bac"/>
</dbReference>
<dbReference type="InterPro" id="IPR041780">
    <property type="entry name" value="MPP_PrpE-like"/>
</dbReference>
<comment type="caution">
    <text evidence="3">The sequence shown here is derived from an EMBL/GenBank/DDBJ whole genome shotgun (WGS) entry which is preliminary data.</text>
</comment>
<dbReference type="CDD" id="cd07423">
    <property type="entry name" value="MPP_Prp_like"/>
    <property type="match status" value="1"/>
</dbReference>
<dbReference type="SUPFAM" id="SSF52540">
    <property type="entry name" value="P-loop containing nucleoside triphosphate hydrolases"/>
    <property type="match status" value="1"/>
</dbReference>
<dbReference type="InterPro" id="IPR032380">
    <property type="entry name" value="PNKP_ligase_dom"/>
</dbReference>
<dbReference type="GO" id="GO:0016301">
    <property type="term" value="F:kinase activity"/>
    <property type="evidence" value="ECO:0007669"/>
    <property type="project" value="UniProtKB-KW"/>
</dbReference>
<dbReference type="Pfam" id="PF16542">
    <property type="entry name" value="PNKP_ligase"/>
    <property type="match status" value="1"/>
</dbReference>
<reference evidence="3 4" key="1">
    <citation type="journal article" date="2019" name="Int. J. Syst. Evol. Microbiol.">
        <title>The Global Catalogue of Microorganisms (GCM) 10K type strain sequencing project: providing services to taxonomists for standard genome sequencing and annotation.</title>
        <authorList>
            <consortium name="The Broad Institute Genomics Platform"/>
            <consortium name="The Broad Institute Genome Sequencing Center for Infectious Disease"/>
            <person name="Wu L."/>
            <person name="Ma J."/>
        </authorList>
    </citation>
    <scope>NUCLEOTIDE SEQUENCE [LARGE SCALE GENOMIC DNA]</scope>
    <source>
        <strain evidence="3 4">JCM 6921</strain>
    </source>
</reference>
<name>A0ABN3IQY8_9ACTN</name>
<dbReference type="NCBIfam" id="TIGR04075">
    <property type="entry name" value="bacter_Pnkp"/>
    <property type="match status" value="1"/>
</dbReference>
<feature type="domain" description="Calcineurin-like phosphoesterase" evidence="1">
    <location>
        <begin position="203"/>
        <end position="401"/>
    </location>
</feature>
<dbReference type="RefSeq" id="WP_344632944.1">
    <property type="nucleotide sequence ID" value="NZ_BAAATJ010000025.1"/>
</dbReference>
<organism evidence="3 4">
    <name type="scientific">Streptomyces glaucosporus</name>
    <dbReference type="NCBI Taxonomy" id="284044"/>
    <lineage>
        <taxon>Bacteria</taxon>
        <taxon>Bacillati</taxon>
        <taxon>Actinomycetota</taxon>
        <taxon>Actinomycetes</taxon>
        <taxon>Kitasatosporales</taxon>
        <taxon>Streptomycetaceae</taxon>
        <taxon>Streptomyces</taxon>
    </lineage>
</organism>
<proteinExistence type="predicted"/>
<keyword evidence="3" id="KW-0418">Kinase</keyword>
<protein>
    <submittedName>
        <fullName evidence="3">Polynucleotide kinase-phosphatase</fullName>
    </submittedName>
</protein>
<sequence>MTDRTTAPPAAPAGTPAAPAARTLAVPDLSLVVLVGTTGAGKSTFARRHFKPTQVVSSDFCRGLVADDENDQSATGDAFDVLHYIAGKRLAAGRLTVVDATNVQTEARRQLVRLAREHDVLPVAIVLDVPERVCAERNAARPDRADMPAHVIPRQRRELRRSLRSLEREGFRKVHVLRGVEEVEAARIELERRYNDLRHLTGPFDIVGDVHGCRAELEALLGKLGYTVERDAAGRPVDAFHPDGRTAVFVGDLVDRGPDSPGVLRLVMGMVAAGHALCVPGNHENKLGRYLRGKGVQRTHGLAETIEQLQREADADPEFPARVAAFVDSLVSHYVLDGGALVVCHAGLPEKYHGRTSGRVRSHALYGDTTGETDEFGLPVRYPWAEDYRGRAAVVYGHTPTPRATWLNNTICLDTGCVFGGSLTALRWPERELVDTPAERVWYEPVRPLAGDAPGGREGRPLALADVHGRRVVETRHAGRVAVREENAAAALEVMSRFAIDPRLLPYLPPTMAPCATSGLEGYLEHPAEAFAEYRAAGVEKVVCEEKHMGSRAVVLVCRDADTAAERFGAAGGETGSLYTRTGRPFFDDRALTEQVLARVRAAADAAGLWEELDTDWLLLDAELLPWSLKSAGLLRRQYAAVGAAAGAVLPGALAALEAAAGRGLPVDGLLARQRERAADAAAFTEAYGRYCRPVDGLDGVELAPFQILAVRGRSLAAVPHDTQLAWLDRLVAADATGLLRSTGRLVVDTGDEASVAAGTDWWLELTEAGGEGMVVKPLGALVRGADGRPVQPGVKCRGREYLRIVYGPEYLREENLRRLRVRHLGHKRSLALREYALGLEALDRLAGGEPLWRVHEAVFAVLALESEPVDPRL</sequence>
<feature type="domain" description="Polynucleotide kinase-phosphatase ligase" evidence="2">
    <location>
        <begin position="490"/>
        <end position="869"/>
    </location>
</feature>
<dbReference type="PANTHER" id="PTHR42850">
    <property type="entry name" value="METALLOPHOSPHOESTERASE"/>
    <property type="match status" value="1"/>
</dbReference>
<accession>A0ABN3IQY8</accession>
<dbReference type="Gene3D" id="3.40.50.300">
    <property type="entry name" value="P-loop containing nucleotide triphosphate hydrolases"/>
    <property type="match status" value="1"/>
</dbReference>
<keyword evidence="4" id="KW-1185">Reference proteome</keyword>
<dbReference type="Pfam" id="PF13671">
    <property type="entry name" value="AAA_33"/>
    <property type="match status" value="1"/>
</dbReference>
<dbReference type="SUPFAM" id="SSF56091">
    <property type="entry name" value="DNA ligase/mRNA capping enzyme, catalytic domain"/>
    <property type="match status" value="1"/>
</dbReference>
<evidence type="ECO:0000313" key="3">
    <source>
        <dbReference type="EMBL" id="GAA2411285.1"/>
    </source>
</evidence>
<evidence type="ECO:0000313" key="4">
    <source>
        <dbReference type="Proteomes" id="UP001500058"/>
    </source>
</evidence>
<evidence type="ECO:0000259" key="2">
    <source>
        <dbReference type="Pfam" id="PF16542"/>
    </source>
</evidence>